<comment type="caution">
    <text evidence="2">The sequence shown here is derived from an EMBL/GenBank/DDBJ whole genome shotgun (WGS) entry which is preliminary data.</text>
</comment>
<dbReference type="PANTHER" id="PTHR47495">
    <property type="entry name" value="ALDEHYDE DEHYDROGENASE"/>
    <property type="match status" value="1"/>
</dbReference>
<dbReference type="Gene3D" id="3.30.365.10">
    <property type="entry name" value="Aldehyde oxidase/xanthine dehydrogenase, molybdopterin binding domain"/>
    <property type="match status" value="4"/>
</dbReference>
<accession>R8AXG6</accession>
<dbReference type="PANTHER" id="PTHR47495:SF2">
    <property type="entry name" value="ALDEHYDE DEHYDROGENASE"/>
    <property type="match status" value="1"/>
</dbReference>
<name>R8AXG6_9GAMM</name>
<dbReference type="RefSeq" id="WP_012139527.1">
    <property type="nucleotide sequence ID" value="NZ_KE007328.1"/>
</dbReference>
<reference evidence="2 3" key="1">
    <citation type="journal article" date="2013" name="Genome Announc.">
        <title>Draft Genome Sequence of the Moderately Halophilic Bacterium Marinobacter lipolyticus Strain SM19.</title>
        <authorList>
            <person name="Papke R.T."/>
            <person name="de la Haba R.R."/>
            <person name="Infante-Dominguez C."/>
            <person name="Perez D."/>
            <person name="Sanchez-Porro C."/>
            <person name="Lapierre P."/>
            <person name="Ventosa A."/>
        </authorList>
    </citation>
    <scope>NUCLEOTIDE SEQUENCE [LARGE SCALE GENOMIC DNA]</scope>
    <source>
        <strain evidence="2 3">SM19</strain>
    </source>
</reference>
<evidence type="ECO:0000313" key="3">
    <source>
        <dbReference type="Proteomes" id="UP000016540"/>
    </source>
</evidence>
<dbReference type="HOGENOM" id="CLU_013917_0_1_6"/>
<dbReference type="Proteomes" id="UP000016540">
    <property type="component" value="Unassembled WGS sequence"/>
</dbReference>
<gene>
    <name evidence="2" type="ORF">MARLIPOL_16604</name>
</gene>
<evidence type="ECO:0000313" key="2">
    <source>
        <dbReference type="EMBL" id="EON91017.1"/>
    </source>
</evidence>
<dbReference type="InterPro" id="IPR006311">
    <property type="entry name" value="TAT_signal"/>
</dbReference>
<protein>
    <submittedName>
        <fullName evidence="2">Isoquinoline 1-oxidoreductase subunit beta</fullName>
    </submittedName>
</protein>
<dbReference type="AlphaFoldDB" id="R8AXG6"/>
<dbReference type="InterPro" id="IPR052516">
    <property type="entry name" value="N-heterocyclic_Hydroxylase"/>
</dbReference>
<dbReference type="InterPro" id="IPR008274">
    <property type="entry name" value="AldOxase/xan_DH_MoCoBD1"/>
</dbReference>
<dbReference type="PROSITE" id="PS51318">
    <property type="entry name" value="TAT"/>
    <property type="match status" value="1"/>
</dbReference>
<dbReference type="Pfam" id="PF02738">
    <property type="entry name" value="MoCoBD_1"/>
    <property type="match status" value="1"/>
</dbReference>
<organism evidence="2 3">
    <name type="scientific">Marinobacter lipolyticus SM19</name>
    <dbReference type="NCBI Taxonomy" id="1318628"/>
    <lineage>
        <taxon>Bacteria</taxon>
        <taxon>Pseudomonadati</taxon>
        <taxon>Pseudomonadota</taxon>
        <taxon>Gammaproteobacteria</taxon>
        <taxon>Pseudomonadales</taxon>
        <taxon>Marinobacteraceae</taxon>
        <taxon>Marinobacter</taxon>
    </lineage>
</organism>
<dbReference type="STRING" id="1318628.MARLIPOL_16604"/>
<proteinExistence type="predicted"/>
<sequence length="737" mass="80766">MTLNRRDFLKVSAGTSGSLVFALALPGCSGIQTGYREEDGAWKPDAWLELTTDNKVYFTLARVEMGQGTYTGLTTLIAEELEVEPAAITPKFAPVASEYRNPLYKLQLTGGSTSIATSWMPLRQAGAEAREMLILAAARVWEVDHSECTAFEGHVRHPNGVDTLPYGKLVSLASSETVRHEVKLKPQSQWRYIGKARGRLDAGAKSTGTAEYGIDIELPGMVYAVVTRPPRYGARVKSFNGSDIQAMPGVLKVLEIERGVAIVAGKYWQARKAQQKLKVEWDNADALGLSTNDVFADYHKAADDDAGVRERDDGDFADAAAGAERVLEASYEQPYLAHATLEPMNATAWYRGDSMEVWAPTQAPDLGRIAAARVSDLSPDDITINTTFLGGGFGRRLTQDYIEEAAAVAYSVKTPVKVIWSREEDTRHDLYRPAMLHRMKASVSGGEVTGWHHQVVGPQILDWYVRNAAPAQYPWSPKFLYDTLGKVGLMAEGIATPKDISAIEGAIDYPYKVANVEVRHTHTDPGVPITWWRSVGYSHNGFAAETFMDELAHETGKDPYEFRRALIAHQPRHREVLDRVVAMSGWKAPAPSGRARGVALFQSFGTYVAQVVEASIENDGIHVHRVWCAVDCGQVVNPEIVRDQIEGGIIFGLTAALHGEITLQDGEVQQSNFHDYPLMRNYELPEIIVDIVDSDETPTGVGEPGVPPVIPALGNALFALTGERQRKLPLKAAASSL</sequence>
<dbReference type="EMBL" id="ASAD01000021">
    <property type="protein sequence ID" value="EON91017.1"/>
    <property type="molecule type" value="Genomic_DNA"/>
</dbReference>
<dbReference type="Pfam" id="PF20256">
    <property type="entry name" value="MoCoBD_2"/>
    <property type="match status" value="2"/>
</dbReference>
<dbReference type="GO" id="GO:0016491">
    <property type="term" value="F:oxidoreductase activity"/>
    <property type="evidence" value="ECO:0007669"/>
    <property type="project" value="InterPro"/>
</dbReference>
<dbReference type="Gene3D" id="3.90.1170.50">
    <property type="entry name" value="Aldehyde oxidase/xanthine dehydrogenase, a/b hammerhead"/>
    <property type="match status" value="1"/>
</dbReference>
<evidence type="ECO:0000259" key="1">
    <source>
        <dbReference type="SMART" id="SM01008"/>
    </source>
</evidence>
<dbReference type="SUPFAM" id="SSF56003">
    <property type="entry name" value="Molybdenum cofactor-binding domain"/>
    <property type="match status" value="2"/>
</dbReference>
<dbReference type="InterPro" id="IPR037165">
    <property type="entry name" value="AldOxase/xan_DH_Mopterin-bd_sf"/>
</dbReference>
<dbReference type="InterPro" id="IPR000674">
    <property type="entry name" value="Ald_Oxase/Xan_DH_a/b"/>
</dbReference>
<dbReference type="SMART" id="SM01008">
    <property type="entry name" value="Ald_Xan_dh_C"/>
    <property type="match status" value="1"/>
</dbReference>
<dbReference type="OrthoDB" id="9767994at2"/>
<dbReference type="PATRIC" id="fig|1318628.3.peg.3319"/>
<dbReference type="InterPro" id="IPR046867">
    <property type="entry name" value="AldOxase/xan_DH_MoCoBD2"/>
</dbReference>
<dbReference type="PIRSF" id="PIRSF036389">
    <property type="entry name" value="IOR_B"/>
    <property type="match status" value="1"/>
</dbReference>
<dbReference type="InterPro" id="IPR012368">
    <property type="entry name" value="OxRdtase_Mopterin-bd_su_IorB"/>
</dbReference>
<dbReference type="eggNOG" id="COG1529">
    <property type="taxonomic scope" value="Bacteria"/>
</dbReference>
<keyword evidence="3" id="KW-1185">Reference proteome</keyword>
<feature type="domain" description="Aldehyde oxidase/xanthine dehydrogenase a/b hammerhead" evidence="1">
    <location>
        <begin position="207"/>
        <end position="285"/>
    </location>
</feature>